<accession>A0AAD4S1A8</accession>
<name>A0AAD4S1A8_9MAGN</name>
<dbReference type="EMBL" id="JAJJMB010016019">
    <property type="protein sequence ID" value="KAI3850497.1"/>
    <property type="molecule type" value="Genomic_DNA"/>
</dbReference>
<protein>
    <submittedName>
        <fullName evidence="1">Uncharacterized protein</fullName>
    </submittedName>
</protein>
<feature type="non-terminal residue" evidence="1">
    <location>
        <position position="1"/>
    </location>
</feature>
<keyword evidence="2" id="KW-1185">Reference proteome</keyword>
<organism evidence="1 2">
    <name type="scientific">Papaver atlanticum</name>
    <dbReference type="NCBI Taxonomy" id="357466"/>
    <lineage>
        <taxon>Eukaryota</taxon>
        <taxon>Viridiplantae</taxon>
        <taxon>Streptophyta</taxon>
        <taxon>Embryophyta</taxon>
        <taxon>Tracheophyta</taxon>
        <taxon>Spermatophyta</taxon>
        <taxon>Magnoliopsida</taxon>
        <taxon>Ranunculales</taxon>
        <taxon>Papaveraceae</taxon>
        <taxon>Papaveroideae</taxon>
        <taxon>Papaver</taxon>
    </lineage>
</organism>
<sequence>DLTTEWVLRNLSKKAVALRRVNFSAPPNYDNYDISKDASITTWNCVGDIFPDETIEWSQQHVTLAPGSEIILLLFFFLLLRCFEHEVAFVVEPLDVWVVKLPEYKVNFIE</sequence>
<reference evidence="1" key="1">
    <citation type="submission" date="2022-04" db="EMBL/GenBank/DDBJ databases">
        <title>A functionally conserved STORR gene fusion in Papaver species that diverged 16.8 million years ago.</title>
        <authorList>
            <person name="Catania T."/>
        </authorList>
    </citation>
    <scope>NUCLEOTIDE SEQUENCE</scope>
    <source>
        <strain evidence="1">S-188037</strain>
    </source>
</reference>
<evidence type="ECO:0000313" key="1">
    <source>
        <dbReference type="EMBL" id="KAI3850497.1"/>
    </source>
</evidence>
<dbReference type="Proteomes" id="UP001202328">
    <property type="component" value="Unassembled WGS sequence"/>
</dbReference>
<proteinExistence type="predicted"/>
<dbReference type="AlphaFoldDB" id="A0AAD4S1A8"/>
<gene>
    <name evidence="1" type="ORF">MKW98_000307</name>
</gene>
<comment type="caution">
    <text evidence="1">The sequence shown here is derived from an EMBL/GenBank/DDBJ whole genome shotgun (WGS) entry which is preliminary data.</text>
</comment>
<evidence type="ECO:0000313" key="2">
    <source>
        <dbReference type="Proteomes" id="UP001202328"/>
    </source>
</evidence>